<keyword evidence="1" id="KW-0732">Signal</keyword>
<dbReference type="AlphaFoldDB" id="A3E3R5"/>
<evidence type="ECO:0000313" key="2">
    <source>
        <dbReference type="EMBL" id="ABI14332.1"/>
    </source>
</evidence>
<organism evidence="2">
    <name type="scientific">Pfiesteria piscicida</name>
    <name type="common">Phantom dinoflagellate</name>
    <dbReference type="NCBI Taxonomy" id="71001"/>
    <lineage>
        <taxon>Eukaryota</taxon>
        <taxon>Sar</taxon>
        <taxon>Alveolata</taxon>
        <taxon>Dinophyceae</taxon>
        <taxon>Peridiniales</taxon>
        <taxon>Pfiesteriaceae</taxon>
        <taxon>Pfiesteria</taxon>
    </lineage>
</organism>
<dbReference type="EMBL" id="DQ864917">
    <property type="protein sequence ID" value="ABI14332.1"/>
    <property type="molecule type" value="mRNA"/>
</dbReference>
<sequence>MVACWLPRLFLATVAAAALGADTVDHDCQVVDSYLHPDKNLKPGDGTCFPHDDEGMVCGWDGTKNEAFCVKDTEGDLVCARAKAGGKCKGLVDGAWLTEKQRSDRRSRKEL</sequence>
<evidence type="ECO:0000256" key="1">
    <source>
        <dbReference type="SAM" id="SignalP"/>
    </source>
</evidence>
<feature type="chain" id="PRO_5002652492" evidence="1">
    <location>
        <begin position="21"/>
        <end position="111"/>
    </location>
</feature>
<protein>
    <submittedName>
        <fullName evidence="2">Uncharacterized protein</fullName>
    </submittedName>
</protein>
<accession>A3E3R5</accession>
<name>A3E3R5_PFIPI</name>
<feature type="signal peptide" evidence="1">
    <location>
        <begin position="1"/>
        <end position="20"/>
    </location>
</feature>
<proteinExistence type="evidence at transcript level"/>
<reference evidence="2" key="1">
    <citation type="journal article" date="2007" name="Proc. Natl. Acad. Sci. U.S.A.">
        <title>Spliced leader RNA trans-splicing in dinoflagellates.</title>
        <authorList>
            <person name="Zhang H."/>
            <person name="Hou Y."/>
            <person name="Miranda L."/>
            <person name="Campbell D.A."/>
            <person name="Sturm N.R."/>
            <person name="Gaasterland T."/>
            <person name="Lin S."/>
        </authorList>
    </citation>
    <scope>NUCLEOTIDE SEQUENCE</scope>
</reference>